<name>A0A544VZ84_9MYCO</name>
<dbReference type="Proteomes" id="UP000315759">
    <property type="component" value="Unassembled WGS sequence"/>
</dbReference>
<dbReference type="Gene3D" id="1.10.10.10">
    <property type="entry name" value="Winged helix-like DNA-binding domain superfamily/Winged helix DNA-binding domain"/>
    <property type="match status" value="1"/>
</dbReference>
<evidence type="ECO:0000313" key="3">
    <source>
        <dbReference type="Proteomes" id="UP000315759"/>
    </source>
</evidence>
<dbReference type="GO" id="GO:0003700">
    <property type="term" value="F:DNA-binding transcription factor activity"/>
    <property type="evidence" value="ECO:0007669"/>
    <property type="project" value="InterPro"/>
</dbReference>
<dbReference type="PRINTS" id="PR00598">
    <property type="entry name" value="HTHMARR"/>
</dbReference>
<dbReference type="InterPro" id="IPR000835">
    <property type="entry name" value="HTH_MarR-typ"/>
</dbReference>
<keyword evidence="3" id="KW-1185">Reference proteome</keyword>
<accession>A0A544VZ84</accession>
<dbReference type="RefSeq" id="WP_142553372.1">
    <property type="nucleotide sequence ID" value="NZ_VIFX01000022.1"/>
</dbReference>
<protein>
    <submittedName>
        <fullName evidence="2">MarR family transcriptional regulator</fullName>
    </submittedName>
</protein>
<proteinExistence type="predicted"/>
<dbReference type="AlphaFoldDB" id="A0A544VZ84"/>
<dbReference type="InterPro" id="IPR036388">
    <property type="entry name" value="WH-like_DNA-bd_sf"/>
</dbReference>
<dbReference type="Pfam" id="PF12802">
    <property type="entry name" value="MarR_2"/>
    <property type="match status" value="1"/>
</dbReference>
<dbReference type="PROSITE" id="PS50995">
    <property type="entry name" value="HTH_MARR_2"/>
    <property type="match status" value="1"/>
</dbReference>
<dbReference type="GO" id="GO:0006950">
    <property type="term" value="P:response to stress"/>
    <property type="evidence" value="ECO:0007669"/>
    <property type="project" value="TreeGrafter"/>
</dbReference>
<sequence length="153" mass="15935">MTAASPGDRVADQLGRLLLRSTRQHLYQRLVDGVDGLDVTTYPVLSGLGRLGPTTATHLASVIGVDRSATTRYASKLEASGLVHRTVDPGDARATRLALTPAGTTALVATRRALSSAMDDVLSGWPAAEAAAFATALERFTAGLDDMSGTADR</sequence>
<reference evidence="2 3" key="1">
    <citation type="submission" date="2018-10" db="EMBL/GenBank/DDBJ databases">
        <title>Draft genome of Mycobacterium hodleri strain B.</title>
        <authorList>
            <person name="Amande T.J."/>
            <person name="Mcgenity T.J."/>
        </authorList>
    </citation>
    <scope>NUCLEOTIDE SEQUENCE [LARGE SCALE GENOMIC DNA]</scope>
    <source>
        <strain evidence="2 3">B</strain>
    </source>
</reference>
<gene>
    <name evidence="2" type="ORF">D8S82_17910</name>
</gene>
<dbReference type="SUPFAM" id="SSF46785">
    <property type="entry name" value="Winged helix' DNA-binding domain"/>
    <property type="match status" value="1"/>
</dbReference>
<evidence type="ECO:0000313" key="2">
    <source>
        <dbReference type="EMBL" id="TQR85287.1"/>
    </source>
</evidence>
<dbReference type="PANTHER" id="PTHR33164">
    <property type="entry name" value="TRANSCRIPTIONAL REGULATOR, MARR FAMILY"/>
    <property type="match status" value="1"/>
</dbReference>
<organism evidence="2 3">
    <name type="scientific">Mycolicibacterium hodleri</name>
    <dbReference type="NCBI Taxonomy" id="49897"/>
    <lineage>
        <taxon>Bacteria</taxon>
        <taxon>Bacillati</taxon>
        <taxon>Actinomycetota</taxon>
        <taxon>Actinomycetes</taxon>
        <taxon>Mycobacteriales</taxon>
        <taxon>Mycobacteriaceae</taxon>
        <taxon>Mycolicibacterium</taxon>
    </lineage>
</organism>
<dbReference type="EMBL" id="VIFX01000022">
    <property type="protein sequence ID" value="TQR85287.1"/>
    <property type="molecule type" value="Genomic_DNA"/>
</dbReference>
<dbReference type="InterPro" id="IPR036390">
    <property type="entry name" value="WH_DNA-bd_sf"/>
</dbReference>
<evidence type="ECO:0000259" key="1">
    <source>
        <dbReference type="PROSITE" id="PS50995"/>
    </source>
</evidence>
<dbReference type="InterPro" id="IPR039422">
    <property type="entry name" value="MarR/SlyA-like"/>
</dbReference>
<comment type="caution">
    <text evidence="2">The sequence shown here is derived from an EMBL/GenBank/DDBJ whole genome shotgun (WGS) entry which is preliminary data.</text>
</comment>
<dbReference type="PANTHER" id="PTHR33164:SF57">
    <property type="entry name" value="MARR-FAMILY TRANSCRIPTIONAL REGULATOR"/>
    <property type="match status" value="1"/>
</dbReference>
<feature type="domain" description="HTH marR-type" evidence="1">
    <location>
        <begin position="11"/>
        <end position="142"/>
    </location>
</feature>
<dbReference type="SMART" id="SM00347">
    <property type="entry name" value="HTH_MARR"/>
    <property type="match status" value="1"/>
</dbReference>